<dbReference type="AlphaFoldDB" id="A0A975DHS5"/>
<name>A0A975DHS5_9GAMM</name>
<keyword evidence="3" id="KW-1185">Reference proteome</keyword>
<dbReference type="CDD" id="cd04301">
    <property type="entry name" value="NAT_SF"/>
    <property type="match status" value="1"/>
</dbReference>
<dbReference type="GO" id="GO:0016747">
    <property type="term" value="F:acyltransferase activity, transferring groups other than amino-acyl groups"/>
    <property type="evidence" value="ECO:0007669"/>
    <property type="project" value="InterPro"/>
</dbReference>
<proteinExistence type="predicted"/>
<dbReference type="RefSeq" id="WP_208843018.1">
    <property type="nucleotide sequence ID" value="NZ_CP072133.1"/>
</dbReference>
<dbReference type="KEGG" id="pxi:J5O05_16610"/>
<evidence type="ECO:0000313" key="3">
    <source>
        <dbReference type="Proteomes" id="UP000664904"/>
    </source>
</evidence>
<dbReference type="Proteomes" id="UP000664904">
    <property type="component" value="Chromosome"/>
</dbReference>
<dbReference type="Gene3D" id="3.40.630.30">
    <property type="match status" value="1"/>
</dbReference>
<organism evidence="2 3">
    <name type="scientific">Pseudoalteromonas xiamenensis</name>
    <dbReference type="NCBI Taxonomy" id="882626"/>
    <lineage>
        <taxon>Bacteria</taxon>
        <taxon>Pseudomonadati</taxon>
        <taxon>Pseudomonadota</taxon>
        <taxon>Gammaproteobacteria</taxon>
        <taxon>Alteromonadales</taxon>
        <taxon>Pseudoalteromonadaceae</taxon>
        <taxon>Pseudoalteromonas</taxon>
    </lineage>
</organism>
<dbReference type="EMBL" id="CP072133">
    <property type="protein sequence ID" value="QTH71377.1"/>
    <property type="molecule type" value="Genomic_DNA"/>
</dbReference>
<evidence type="ECO:0000259" key="1">
    <source>
        <dbReference type="PROSITE" id="PS51186"/>
    </source>
</evidence>
<dbReference type="PROSITE" id="PS51186">
    <property type="entry name" value="GNAT"/>
    <property type="match status" value="1"/>
</dbReference>
<feature type="domain" description="N-acetyltransferase" evidence="1">
    <location>
        <begin position="9"/>
        <end position="210"/>
    </location>
</feature>
<dbReference type="SUPFAM" id="SSF55729">
    <property type="entry name" value="Acyl-CoA N-acyltransferases (Nat)"/>
    <property type="match status" value="1"/>
</dbReference>
<dbReference type="InterPro" id="IPR000182">
    <property type="entry name" value="GNAT_dom"/>
</dbReference>
<reference evidence="2" key="1">
    <citation type="submission" date="2021-03" db="EMBL/GenBank/DDBJ databases">
        <title>Complete Genome of Pseudoalteromonas xiamenensis STKMTI.2, a new potential marine bacterium producing anti-Vibrio compounds.</title>
        <authorList>
            <person name="Handayani D.P."/>
            <person name="Isnansetyo A."/>
            <person name="Istiqomah I."/>
            <person name="Jumina J."/>
        </authorList>
    </citation>
    <scope>NUCLEOTIDE SEQUENCE</scope>
    <source>
        <strain evidence="2">STKMTI.2</strain>
    </source>
</reference>
<accession>A0A975DHS5</accession>
<sequence>MNVELQTELTIRYVSPEDTNVAASLLYQAYHDDPVLRSVLDSSNETKFETKLRALIREELSSFGHGQQPMIGLYEDDRLRAVACLIEADSELQAQRYWHWRLRLMMSAGYLQTQALIDKESAIREALAPCGHYFFLAFIAVDPHVHGRGFGKALLQGLEEMIHDVPAASGIGVFVTHEKHQSFFAHLGYQVHDILEFNKVRGEVMFKAIAK</sequence>
<gene>
    <name evidence="2" type="ORF">J5O05_16610</name>
</gene>
<protein>
    <submittedName>
        <fullName evidence="2">GNAT family N-acetyltransferase</fullName>
    </submittedName>
</protein>
<dbReference type="InterPro" id="IPR016181">
    <property type="entry name" value="Acyl_CoA_acyltransferase"/>
</dbReference>
<dbReference type="Pfam" id="PF13508">
    <property type="entry name" value="Acetyltransf_7"/>
    <property type="match status" value="1"/>
</dbReference>
<evidence type="ECO:0000313" key="2">
    <source>
        <dbReference type="EMBL" id="QTH71377.1"/>
    </source>
</evidence>